<dbReference type="InterPro" id="IPR017850">
    <property type="entry name" value="Alkaline_phosphatase_core_sf"/>
</dbReference>
<comment type="caution">
    <text evidence="8">The sequence shown here is derived from an EMBL/GenBank/DDBJ whole genome shotgun (WGS) entry which is preliminary data.</text>
</comment>
<dbReference type="EMBL" id="DVOG01000131">
    <property type="protein sequence ID" value="HIV04478.1"/>
    <property type="molecule type" value="Genomic_DNA"/>
</dbReference>
<sequence>MKFPQHAPRFLSLWLFSVFCVMLLLALGRLALWIFAAEAGFPPEETARAWSVALRFDMMAAAYLCTPVLLCWGATAAFPRRRRALLKAARIAALCAGVLVVLLEVADFGFFLEYGDQFNVWVLGMANDDARAVIGTILRDYAWERYLLAAAAGTLAWTLFFLPASRRVVKIAAALPRSRGISLAFFFAALACAVVFYRGGAHRRPLRLRDAAVCATEKLNNLVLNPVYALKTALVDRWKISNQGAAPYFVGDVPAQAKLLFGKKAENAQTISELFMTKNERLNPGTPPPKRVFLFVMESYDRWPMLEKYAGLGLCDALRALEKNGASSPNFVSGADGTMLSLSAILSGIPDIEAAQNYRPGGEKAFPTALAEIFGRLGYKTRFAYCGYGFWQHVENYAREQGFDEVVLGGDVPDCPKKYKGEWGVPDHFLFSHLEKLADADGDAPVFTLVLSASYHPPYDLPLEEFGCPPLRVSAELEKIFDGKTPLNTFAHFRYADRALGKFVADVSRKHPDTLFAVTGDHFSRRFPNANPTAAERTQVPFVLAGKGVSAGTALPFGTHADIAPTLLSLCAPEGFEYMTFGVSLFSEKARERRCAYGARAVVHEGGLFIYGTPQESCGKKIPPEEAEAMKAETDALRALAWTYFEKGDALRPPEKEKK</sequence>
<keyword evidence="3 6" id="KW-0812">Transmembrane</keyword>
<feature type="transmembrane region" description="Helical" evidence="6">
    <location>
        <begin position="181"/>
        <end position="199"/>
    </location>
</feature>
<dbReference type="PANTHER" id="PTHR47371">
    <property type="entry name" value="LIPOTEICHOIC ACID SYNTHASE"/>
    <property type="match status" value="1"/>
</dbReference>
<feature type="transmembrane region" description="Helical" evidence="6">
    <location>
        <begin position="91"/>
        <end position="112"/>
    </location>
</feature>
<dbReference type="PANTHER" id="PTHR47371:SF3">
    <property type="entry name" value="PHOSPHOGLYCEROL TRANSFERASE I"/>
    <property type="match status" value="1"/>
</dbReference>
<evidence type="ECO:0000256" key="1">
    <source>
        <dbReference type="ARBA" id="ARBA00004651"/>
    </source>
</evidence>
<dbReference type="CDD" id="cd16015">
    <property type="entry name" value="LTA_synthase"/>
    <property type="match status" value="1"/>
</dbReference>
<dbReference type="Proteomes" id="UP000886812">
    <property type="component" value="Unassembled WGS sequence"/>
</dbReference>
<keyword evidence="5 6" id="KW-0472">Membrane</keyword>
<feature type="domain" description="Sulfatase N-terminal" evidence="7">
    <location>
        <begin position="315"/>
        <end position="570"/>
    </location>
</feature>
<dbReference type="InterPro" id="IPR050448">
    <property type="entry name" value="OpgB/LTA_synthase_biosynth"/>
</dbReference>
<gene>
    <name evidence="8" type="ORF">IAC75_04940</name>
</gene>
<feature type="transmembrane region" description="Helical" evidence="6">
    <location>
        <begin position="146"/>
        <end position="169"/>
    </location>
</feature>
<dbReference type="Gene3D" id="3.40.720.10">
    <property type="entry name" value="Alkaline Phosphatase, subunit A"/>
    <property type="match status" value="1"/>
</dbReference>
<feature type="transmembrane region" description="Helical" evidence="6">
    <location>
        <begin position="60"/>
        <end position="79"/>
    </location>
</feature>
<dbReference type="Pfam" id="PF00884">
    <property type="entry name" value="Sulfatase"/>
    <property type="match status" value="1"/>
</dbReference>
<name>A0A9D1T153_9BACT</name>
<dbReference type="GO" id="GO:0005886">
    <property type="term" value="C:plasma membrane"/>
    <property type="evidence" value="ECO:0007669"/>
    <property type="project" value="UniProtKB-SubCell"/>
</dbReference>
<dbReference type="SUPFAM" id="SSF53649">
    <property type="entry name" value="Alkaline phosphatase-like"/>
    <property type="match status" value="1"/>
</dbReference>
<evidence type="ECO:0000313" key="9">
    <source>
        <dbReference type="Proteomes" id="UP000886812"/>
    </source>
</evidence>
<evidence type="ECO:0000256" key="3">
    <source>
        <dbReference type="ARBA" id="ARBA00022692"/>
    </source>
</evidence>
<dbReference type="AlphaFoldDB" id="A0A9D1T153"/>
<evidence type="ECO:0000259" key="7">
    <source>
        <dbReference type="Pfam" id="PF00884"/>
    </source>
</evidence>
<keyword evidence="2" id="KW-1003">Cell membrane</keyword>
<organism evidence="8 9">
    <name type="scientific">Candidatus Spyradosoma merdigallinarum</name>
    <dbReference type="NCBI Taxonomy" id="2840950"/>
    <lineage>
        <taxon>Bacteria</taxon>
        <taxon>Pseudomonadati</taxon>
        <taxon>Verrucomicrobiota</taxon>
        <taxon>Opitutia</taxon>
        <taxon>Opitutia incertae sedis</taxon>
        <taxon>Candidatus Spyradosoma</taxon>
    </lineage>
</organism>
<dbReference type="InterPro" id="IPR000917">
    <property type="entry name" value="Sulfatase_N"/>
</dbReference>
<evidence type="ECO:0000256" key="5">
    <source>
        <dbReference type="ARBA" id="ARBA00023136"/>
    </source>
</evidence>
<reference evidence="8" key="1">
    <citation type="submission" date="2020-10" db="EMBL/GenBank/DDBJ databases">
        <authorList>
            <person name="Gilroy R."/>
        </authorList>
    </citation>
    <scope>NUCLEOTIDE SEQUENCE</scope>
    <source>
        <strain evidence="8">10669</strain>
    </source>
</reference>
<evidence type="ECO:0000256" key="6">
    <source>
        <dbReference type="SAM" id="Phobius"/>
    </source>
</evidence>
<protein>
    <submittedName>
        <fullName evidence="8">LTA synthase family protein</fullName>
    </submittedName>
</protein>
<evidence type="ECO:0000256" key="4">
    <source>
        <dbReference type="ARBA" id="ARBA00022989"/>
    </source>
</evidence>
<proteinExistence type="predicted"/>
<accession>A0A9D1T153</accession>
<evidence type="ECO:0000256" key="2">
    <source>
        <dbReference type="ARBA" id="ARBA00022475"/>
    </source>
</evidence>
<comment type="subcellular location">
    <subcellularLocation>
        <location evidence="1">Cell membrane</location>
        <topology evidence="1">Multi-pass membrane protein</topology>
    </subcellularLocation>
</comment>
<evidence type="ECO:0000313" key="8">
    <source>
        <dbReference type="EMBL" id="HIV04478.1"/>
    </source>
</evidence>
<keyword evidence="4 6" id="KW-1133">Transmembrane helix</keyword>
<reference evidence="8" key="2">
    <citation type="journal article" date="2021" name="PeerJ">
        <title>Extensive microbial diversity within the chicken gut microbiome revealed by metagenomics and culture.</title>
        <authorList>
            <person name="Gilroy R."/>
            <person name="Ravi A."/>
            <person name="Getino M."/>
            <person name="Pursley I."/>
            <person name="Horton D.L."/>
            <person name="Alikhan N.F."/>
            <person name="Baker D."/>
            <person name="Gharbi K."/>
            <person name="Hall N."/>
            <person name="Watson M."/>
            <person name="Adriaenssens E.M."/>
            <person name="Foster-Nyarko E."/>
            <person name="Jarju S."/>
            <person name="Secka A."/>
            <person name="Antonio M."/>
            <person name="Oren A."/>
            <person name="Chaudhuri R.R."/>
            <person name="La Ragione R."/>
            <person name="Hildebrand F."/>
            <person name="Pallen M.J."/>
        </authorList>
    </citation>
    <scope>NUCLEOTIDE SEQUENCE</scope>
    <source>
        <strain evidence="8">10669</strain>
    </source>
</reference>